<protein>
    <submittedName>
        <fullName evidence="1">Uncharacterized protein</fullName>
    </submittedName>
</protein>
<reference evidence="1" key="1">
    <citation type="submission" date="2014-09" db="EMBL/GenBank/DDBJ databases">
        <authorList>
            <person name="Magalhaes I.L.F."/>
            <person name="Oliveira U."/>
            <person name="Santos F.R."/>
            <person name="Vidigal T.H.D.A."/>
            <person name="Brescovit A.D."/>
            <person name="Santos A.J."/>
        </authorList>
    </citation>
    <scope>NUCLEOTIDE SEQUENCE</scope>
    <source>
        <tissue evidence="1">Shoot tissue taken approximately 20 cm above the soil surface</tissue>
    </source>
</reference>
<organism evidence="1">
    <name type="scientific">Arundo donax</name>
    <name type="common">Giant reed</name>
    <name type="synonym">Donax arundinaceus</name>
    <dbReference type="NCBI Taxonomy" id="35708"/>
    <lineage>
        <taxon>Eukaryota</taxon>
        <taxon>Viridiplantae</taxon>
        <taxon>Streptophyta</taxon>
        <taxon>Embryophyta</taxon>
        <taxon>Tracheophyta</taxon>
        <taxon>Spermatophyta</taxon>
        <taxon>Magnoliopsida</taxon>
        <taxon>Liliopsida</taxon>
        <taxon>Poales</taxon>
        <taxon>Poaceae</taxon>
        <taxon>PACMAD clade</taxon>
        <taxon>Arundinoideae</taxon>
        <taxon>Arundineae</taxon>
        <taxon>Arundo</taxon>
    </lineage>
</organism>
<reference evidence="1" key="2">
    <citation type="journal article" date="2015" name="Data Brief">
        <title>Shoot transcriptome of the giant reed, Arundo donax.</title>
        <authorList>
            <person name="Barrero R.A."/>
            <person name="Guerrero F.D."/>
            <person name="Moolhuijzen P."/>
            <person name="Goolsby J.A."/>
            <person name="Tidwell J."/>
            <person name="Bellgard S.E."/>
            <person name="Bellgard M.I."/>
        </authorList>
    </citation>
    <scope>NUCLEOTIDE SEQUENCE</scope>
    <source>
        <tissue evidence="1">Shoot tissue taken approximately 20 cm above the soil surface</tissue>
    </source>
</reference>
<evidence type="ECO:0000313" key="1">
    <source>
        <dbReference type="EMBL" id="JAE29984.1"/>
    </source>
</evidence>
<proteinExistence type="predicted"/>
<dbReference type="AlphaFoldDB" id="A0A0A9H2G1"/>
<accession>A0A0A9H2G1</accession>
<dbReference type="EMBL" id="GBRH01167912">
    <property type="protein sequence ID" value="JAE29984.1"/>
    <property type="molecule type" value="Transcribed_RNA"/>
</dbReference>
<sequence>MSTSIYLLVYCNIAKKKKILYHKYFPRRWINVAFMLLSLM</sequence>
<name>A0A0A9H2G1_ARUDO</name>